<evidence type="ECO:0000256" key="1">
    <source>
        <dbReference type="SAM" id="MobiDB-lite"/>
    </source>
</evidence>
<dbReference type="InterPro" id="IPR036397">
    <property type="entry name" value="RNaseH_sf"/>
</dbReference>
<dbReference type="InterPro" id="IPR013103">
    <property type="entry name" value="RVT_2"/>
</dbReference>
<reference evidence="3" key="1">
    <citation type="submission" date="2021-02" db="EMBL/GenBank/DDBJ databases">
        <authorList>
            <person name="Dougan E. K."/>
            <person name="Rhodes N."/>
            <person name="Thang M."/>
            <person name="Chan C."/>
        </authorList>
    </citation>
    <scope>NUCLEOTIDE SEQUENCE</scope>
</reference>
<dbReference type="InterPro" id="IPR050951">
    <property type="entry name" value="Retrovirus_Pol_polyprotein"/>
</dbReference>
<evidence type="ECO:0000259" key="2">
    <source>
        <dbReference type="PROSITE" id="PS50994"/>
    </source>
</evidence>
<feature type="compositionally biased region" description="Acidic residues" evidence="1">
    <location>
        <begin position="1709"/>
        <end position="1719"/>
    </location>
</feature>
<feature type="compositionally biased region" description="Low complexity" evidence="1">
    <location>
        <begin position="1803"/>
        <end position="1818"/>
    </location>
</feature>
<dbReference type="PANTHER" id="PTHR37984">
    <property type="entry name" value="PROTEIN CBG26694"/>
    <property type="match status" value="1"/>
</dbReference>
<feature type="compositionally biased region" description="Low complexity" evidence="1">
    <location>
        <begin position="1727"/>
        <end position="1747"/>
    </location>
</feature>
<gene>
    <name evidence="3" type="primary">RE2</name>
    <name evidence="3" type="ORF">SNAT2548_LOCUS6869</name>
</gene>
<dbReference type="PANTHER" id="PTHR37984:SF5">
    <property type="entry name" value="PROTEIN NYNRIN-LIKE"/>
    <property type="match status" value="1"/>
</dbReference>
<dbReference type="Pfam" id="PF00665">
    <property type="entry name" value="rve"/>
    <property type="match status" value="1"/>
</dbReference>
<dbReference type="OrthoDB" id="414640at2759"/>
<comment type="caution">
    <text evidence="3">The sequence shown here is derived from an EMBL/GenBank/DDBJ whole genome shotgun (WGS) entry which is preliminary data.</text>
</comment>
<dbReference type="Proteomes" id="UP000604046">
    <property type="component" value="Unassembled WGS sequence"/>
</dbReference>
<protein>
    <submittedName>
        <fullName evidence="3">RE2 protein</fullName>
    </submittedName>
</protein>
<dbReference type="SUPFAM" id="SSF53098">
    <property type="entry name" value="Ribonuclease H-like"/>
    <property type="match status" value="1"/>
</dbReference>
<feature type="region of interest" description="Disordered" evidence="1">
    <location>
        <begin position="748"/>
        <end position="770"/>
    </location>
</feature>
<dbReference type="InterPro" id="IPR001584">
    <property type="entry name" value="Integrase_cat-core"/>
</dbReference>
<feature type="compositionally biased region" description="Low complexity" evidence="1">
    <location>
        <begin position="942"/>
        <end position="964"/>
    </location>
</feature>
<organism evidence="3 4">
    <name type="scientific">Symbiodinium natans</name>
    <dbReference type="NCBI Taxonomy" id="878477"/>
    <lineage>
        <taxon>Eukaryota</taxon>
        <taxon>Sar</taxon>
        <taxon>Alveolata</taxon>
        <taxon>Dinophyceae</taxon>
        <taxon>Suessiales</taxon>
        <taxon>Symbiodiniaceae</taxon>
        <taxon>Symbiodinium</taxon>
    </lineage>
</organism>
<sequence length="2686" mass="292535">MAELFSAITFWLRASLAWLGDLVFVSLCTAARNFVGQRIHFLDAVMAELGGDYGGVWSKCPVWDGSPLTWRAFKREMGWWTSSLDLEGEEFSPDELEYQKAVKAKDPETGEDVTIVEEDLLAGLNKLMAALEGLNGQSVLDRRGELRTQFYLHLARRPGERVADYATRFRTVVSDMRSEGVKLPDTEVGWFFKEKLGLDALRRQLLDTALQGAEAYGTIESECLRLFRDLHLQDPLYRKLEKGSGKLSIRRMFASAPSATPSTAATSSNTSSRRPSTFSTASSLAGSRRGPPRQVHATETEEPETLDETAVDQTEDEAAASDQAGEGISLEEVLQTEVQCLAQEIAQAEEEGIDPAFTEALETEIEASAEALVSMREARVKLAEVRKDRGYKGPALNASAAASGGKGRGKAAIAAKKASGKHLCFDCGLSGHWSGDPECTKPGAGLGRAKGKAAPAKQVRIAEACGDANRTVAEVETLNAGENEVLMAMSLSAALRAGSSGQTSEALVTSALAKDKALVGALDSACNRTCAGEDWMQGYLLEFQALVKTVEEQENFKFGNGGTLPSMTRYRVPAVISGHLVGIWISCVPVSSLGLLLGRDLLDGLGGVLDFSQRTLTCKLFANRPPVALERLAAGHLSLALIPEQWPAVTQGRWRKLGADGVLECCIGCAEWAAHLLHMNPRRDSEDAPHSHNMTEATLELGRLAFHAVLCSSAQNCEMTFAEQPQPSTCTTAFGPTVGNGGSEAFGGSLENSSCGTSRPGSRRLGRRQVAEDDVASGEKVYDYGASSIPSCAGVFSQGTLASLTWFRSRVGLKFAFLEDPVLSGMLAARWQPGRMNRIKNAAIKEEAAALARETDRLRAARTLLGPKGGIPTLKADLLKLAALLHTEVADKDTVKTIRDKLRPLVADLCAKVPLPATSSIDSGEHSELALAGPSARPSTNASSGTMSPGPSGTATAAATSTSGPLNDAMTVAMLNNHLTQAMEQRFQELGHRHEAMLNQVMHHIMQMHASQNRDEDMMNNEWELAPQPASDPRLSQPGCLEVRQAMLTEVAMQYRKAIHDAFVMEIPLLCTDAVGFNDSVGRCARTRGHITGANLGPEAGWDFLQPGHRQQALRLLQREKPYFVTMAIPSVPWMFSSVALSSRDRQRQQLQHLSTAARFAVHVAKQQLRGGRHFVIEHPPGSLLWRLPGVRALIADPRCRCFGLDLGRFDSQTLGHRRVRFPATQLLTSSQTVVHQFRGKPGELPAQHARREVKSYPQAFSRKLVAAMEEEFDWETCQLKGAVGGHECLELVGSSGAVDFVREALSEELQVGEQSESEDEPETKFVGEITPAIRAAVRCPSCGSWELKCDVCLERSRPKSRRVASLPAPRAVGERAHLDLLIVEDSIGAPFVVAHATDAVSKYQLAARIPNKSSAAVIDFMMQYWWPILGAPRQIIADQGREFISAEFQTFCSAHSVHLWHCAVQAPWQNSPAERSGGILKTLVAAIVTDNVVLGDREISNAIGEACSAYNADVNEEGVTPLQSVTGRQPSSQGSVLHNFSGRLAEHGLIDAEPSLQQRMALRESARIGMIRLHYSKAIRRAELARSREPTISRSIQPGDTVYFWRAQKLNRRGDPRLSTSSRRRRLELRRWHGPAIVLALEQSSEDSAVTNAFLSFKGQVTKCALEHVRPASTLEELSAGAWEEAIKELTSTGRTPLEDLGQAASDAESDEREDPELPEPPMPGAVAPSTLAAPPLTAAPGTPVGHLVRRPVMQNALRRAQGQPLAVELGRQALVRGQPADFAAELRSLMERGRKRSASQSVEPSLLLSEEPVPSSRRVSPTASAGVADPPRLSTEPPADQASVVGAADPHRPSIEPPGDHVSVAGAADPHRPSTEPPGSISAASLPAALGPVVLNDPRLGEARSAFEALTLDHEQLLRLAQGGADLHPLLQVQAQVECDRLQGSVSEKAPDHGTWDGRWSLPSSSQHELLQRLGAPLPAGQPDDVHEVCAAGGRKEKIWSKMSPSERTLWKEAAVKGWSAYVDNDAVKVLSLQESLAVRKELARKGELDRIMTPRFVLTDKNDGLRTEGANLPPAPSARLVVPGFKDRANLEGEIRRDAPTGSRLSQHLLLCLVAYHSATWNLLAADVKSAFLKGDPFVTRELYIGPTNEKTGPEIPLPRGCLAKVLKGVFGLADAPRQWWLKLASSLERRGWVRSALDQAVWFLWSGPERKTLCGMIISHVDDLLLGGNALAEKSLLQVGDELGFREVTRNSFTWCGKFFDKKPDGSVTLSMKTYHENLREVTLSKSRRSDVAALLTPFEHRQLRAVLGSLQWLVAQLRFDLSFCVSSLQGESPPTVGTLLRANQAVREFQKDCNFELVFRGVNPYKGGLMAVADAALGNVDLKGSSQEAPLTKVYSQACYFIILADEELMAGRTGSFNILDMRSHRIPRVCRSSYAAETLSTEEAFDVGQLCRGFLASVRGLPLHKSTLDSSLNSVPLCTVVDAKDVFDRSNNDSNSFGSQKSLAFTIAWLRSVLRRPNTSLMFADGGTKDMDLTHMRSIMAAGKWSVTYSPAFVKQVSKGQRKRAAPTSTAELMGEPLEPGDPLLGHLLKLGEQRGWHHRADMGINVAYDAKSFRSPEPRFSPAQFPLRSTFCRLELQTGQVMWRCLERDCRYQDLANQHELLPHRAPILVTFFTKDSVQ</sequence>
<dbReference type="PROSITE" id="PS50994">
    <property type="entry name" value="INTEGRASE"/>
    <property type="match status" value="1"/>
</dbReference>
<feature type="region of interest" description="Disordered" evidence="1">
    <location>
        <begin position="917"/>
        <end position="964"/>
    </location>
</feature>
<feature type="region of interest" description="Disordered" evidence="1">
    <location>
        <begin position="1692"/>
        <end position="1747"/>
    </location>
</feature>
<dbReference type="InterPro" id="IPR012337">
    <property type="entry name" value="RNaseH-like_sf"/>
</dbReference>
<keyword evidence="4" id="KW-1185">Reference proteome</keyword>
<feature type="compositionally biased region" description="Polar residues" evidence="1">
    <location>
        <begin position="750"/>
        <end position="760"/>
    </location>
</feature>
<feature type="domain" description="Integrase catalytic" evidence="2">
    <location>
        <begin position="1364"/>
        <end position="1539"/>
    </location>
</feature>
<accession>A0A812JU90</accession>
<dbReference type="GO" id="GO:0015074">
    <property type="term" value="P:DNA integration"/>
    <property type="evidence" value="ECO:0007669"/>
    <property type="project" value="InterPro"/>
</dbReference>
<name>A0A812JU90_9DINO</name>
<proteinExistence type="predicted"/>
<evidence type="ECO:0000313" key="3">
    <source>
        <dbReference type="EMBL" id="CAE7209005.1"/>
    </source>
</evidence>
<dbReference type="Pfam" id="PF07727">
    <property type="entry name" value="RVT_2"/>
    <property type="match status" value="1"/>
</dbReference>
<feature type="region of interest" description="Disordered" evidence="1">
    <location>
        <begin position="256"/>
        <end position="323"/>
    </location>
</feature>
<feature type="compositionally biased region" description="Acidic residues" evidence="1">
    <location>
        <begin position="300"/>
        <end position="319"/>
    </location>
</feature>
<feature type="region of interest" description="Disordered" evidence="1">
    <location>
        <begin position="1797"/>
        <end position="1883"/>
    </location>
</feature>
<feature type="compositionally biased region" description="Low complexity" evidence="1">
    <location>
        <begin position="256"/>
        <end position="283"/>
    </location>
</feature>
<evidence type="ECO:0000313" key="4">
    <source>
        <dbReference type="Proteomes" id="UP000604046"/>
    </source>
</evidence>
<dbReference type="GO" id="GO:0003676">
    <property type="term" value="F:nucleic acid binding"/>
    <property type="evidence" value="ECO:0007669"/>
    <property type="project" value="InterPro"/>
</dbReference>
<dbReference type="Gene3D" id="3.30.420.10">
    <property type="entry name" value="Ribonuclease H-like superfamily/Ribonuclease H"/>
    <property type="match status" value="1"/>
</dbReference>
<dbReference type="EMBL" id="CAJNDS010000466">
    <property type="protein sequence ID" value="CAE7209005.1"/>
    <property type="molecule type" value="Genomic_DNA"/>
</dbReference>